<sequence>MIEIIYITGAPRCGKTTLTNYISRSLKHKCEIISLDAFSHALRHRLDDFQMYSKKITIKPDINEERFALLVKDYIESFAIDYPVETILVEGCQIPPAYFQCESMFPKSKIICLGRTNNLNSIKDAVKTKKWMALLPEDEINEYAKLIYDYSIELIEKSIFSNMQYCEAEHYSIQEVINYLEI</sequence>
<name>A0A7R7ELB3_9FIRM</name>
<dbReference type="EMBL" id="AP024169">
    <property type="protein sequence ID" value="BCN30986.1"/>
    <property type="molecule type" value="Genomic_DNA"/>
</dbReference>
<gene>
    <name evidence="1" type="ORF">bsdtb5_22810</name>
</gene>
<dbReference type="RefSeq" id="WP_271712138.1">
    <property type="nucleotide sequence ID" value="NZ_AP024169.1"/>
</dbReference>
<accession>A0A7R7ELB3</accession>
<dbReference type="Proteomes" id="UP000595897">
    <property type="component" value="Chromosome"/>
</dbReference>
<organism evidence="1 2">
    <name type="scientific">Anaeromicropila herbilytica</name>
    <dbReference type="NCBI Taxonomy" id="2785025"/>
    <lineage>
        <taxon>Bacteria</taxon>
        <taxon>Bacillati</taxon>
        <taxon>Bacillota</taxon>
        <taxon>Clostridia</taxon>
        <taxon>Lachnospirales</taxon>
        <taxon>Lachnospiraceae</taxon>
        <taxon>Anaeromicropila</taxon>
    </lineage>
</organism>
<reference evidence="1 2" key="1">
    <citation type="submission" date="2020-11" db="EMBL/GenBank/DDBJ databases">
        <title>Draft genome sequencing of a Lachnospiraceae strain isolated from anoxic soil subjected to BSD treatment.</title>
        <authorList>
            <person name="Uek A."/>
            <person name="Tonouchi A."/>
        </authorList>
    </citation>
    <scope>NUCLEOTIDE SEQUENCE [LARGE SCALE GENOMIC DNA]</scope>
    <source>
        <strain evidence="1 2">TB5</strain>
    </source>
</reference>
<evidence type="ECO:0000313" key="1">
    <source>
        <dbReference type="EMBL" id="BCN30986.1"/>
    </source>
</evidence>
<proteinExistence type="predicted"/>
<dbReference type="KEGG" id="ahb:bsdtb5_22810"/>
<dbReference type="SUPFAM" id="SSF52540">
    <property type="entry name" value="P-loop containing nucleoside triphosphate hydrolases"/>
    <property type="match status" value="1"/>
</dbReference>
<dbReference type="AlphaFoldDB" id="A0A7R7ELB3"/>
<evidence type="ECO:0000313" key="2">
    <source>
        <dbReference type="Proteomes" id="UP000595897"/>
    </source>
</evidence>
<keyword evidence="2" id="KW-1185">Reference proteome</keyword>
<protein>
    <submittedName>
        <fullName evidence="1">Uncharacterized protein</fullName>
    </submittedName>
</protein>
<dbReference type="Gene3D" id="3.40.50.300">
    <property type="entry name" value="P-loop containing nucleotide triphosphate hydrolases"/>
    <property type="match status" value="1"/>
</dbReference>
<dbReference type="InterPro" id="IPR027417">
    <property type="entry name" value="P-loop_NTPase"/>
</dbReference>